<dbReference type="STRING" id="933388.S8B520"/>
<dbReference type="PhylomeDB" id="S8B520"/>
<dbReference type="AlphaFoldDB" id="S8B520"/>
<sequence>MMGELIKKYHRAICAANFLHDIERAGTPMTLNHYLNENLQNCWNGRLQKKWEEKAIDAQTSGLGSSTNGASEKMIRLKDLQRQNNIGTSGHTLQNIHDILKCYYKVACRRFVDNVCMQASDHYLVTGLEPPLRLFDPAWVIGLSNSQLEEIAGESTTTKRQRLRLRKEVQDLESGRRALVE</sequence>
<dbReference type="OrthoDB" id="4363134at2759"/>
<accession>S8B520</accession>
<gene>
    <name evidence="2" type="ORF">PDE_04617</name>
</gene>
<dbReference type="InterPro" id="IPR020850">
    <property type="entry name" value="GED_dom"/>
</dbReference>
<name>S8B520_PENO1</name>
<keyword evidence="3" id="KW-1185">Reference proteome</keyword>
<dbReference type="Proteomes" id="UP000019376">
    <property type="component" value="Unassembled WGS sequence"/>
</dbReference>
<evidence type="ECO:0000313" key="3">
    <source>
        <dbReference type="Proteomes" id="UP000019376"/>
    </source>
</evidence>
<evidence type="ECO:0000259" key="1">
    <source>
        <dbReference type="PROSITE" id="PS51388"/>
    </source>
</evidence>
<evidence type="ECO:0000313" key="2">
    <source>
        <dbReference type="EMBL" id="EPS29667.1"/>
    </source>
</evidence>
<reference evidence="2 3" key="1">
    <citation type="journal article" date="2013" name="PLoS ONE">
        <title>Genomic and secretomic analyses reveal unique features of the lignocellulolytic enzyme system of Penicillium decumbens.</title>
        <authorList>
            <person name="Liu G."/>
            <person name="Zhang L."/>
            <person name="Wei X."/>
            <person name="Zou G."/>
            <person name="Qin Y."/>
            <person name="Ma L."/>
            <person name="Li J."/>
            <person name="Zheng H."/>
            <person name="Wang S."/>
            <person name="Wang C."/>
            <person name="Xun L."/>
            <person name="Zhao G.-P."/>
            <person name="Zhou Z."/>
            <person name="Qu Y."/>
        </authorList>
    </citation>
    <scope>NUCLEOTIDE SEQUENCE [LARGE SCALE GENOMIC DNA]</scope>
    <source>
        <strain evidence="3">114-2 / CGMCC 5302</strain>
    </source>
</reference>
<organism evidence="2 3">
    <name type="scientific">Penicillium oxalicum (strain 114-2 / CGMCC 5302)</name>
    <name type="common">Penicillium decumbens</name>
    <dbReference type="NCBI Taxonomy" id="933388"/>
    <lineage>
        <taxon>Eukaryota</taxon>
        <taxon>Fungi</taxon>
        <taxon>Dikarya</taxon>
        <taxon>Ascomycota</taxon>
        <taxon>Pezizomycotina</taxon>
        <taxon>Eurotiomycetes</taxon>
        <taxon>Eurotiomycetidae</taxon>
        <taxon>Eurotiales</taxon>
        <taxon>Aspergillaceae</taxon>
        <taxon>Penicillium</taxon>
    </lineage>
</organism>
<dbReference type="EMBL" id="KB644412">
    <property type="protein sequence ID" value="EPS29667.1"/>
    <property type="molecule type" value="Genomic_DNA"/>
</dbReference>
<dbReference type="PROSITE" id="PS51388">
    <property type="entry name" value="GED"/>
    <property type="match status" value="1"/>
</dbReference>
<dbReference type="HOGENOM" id="CLU_1735864_0_0_1"/>
<feature type="domain" description="GED" evidence="1">
    <location>
        <begin position="93"/>
        <end position="181"/>
    </location>
</feature>
<proteinExistence type="predicted"/>
<dbReference type="eggNOG" id="KOG0446">
    <property type="taxonomic scope" value="Eukaryota"/>
</dbReference>
<protein>
    <recommendedName>
        <fullName evidence="1">GED domain-containing protein</fullName>
    </recommendedName>
</protein>